<keyword evidence="6" id="KW-1133">Transmembrane helix</keyword>
<keyword evidence="6" id="KW-0472">Membrane</keyword>
<dbReference type="PROSITE" id="PS51352">
    <property type="entry name" value="THIOREDOXIN_2"/>
    <property type="match status" value="1"/>
</dbReference>
<accession>A0A2H0W6N5</accession>
<dbReference type="Gene3D" id="3.40.30.10">
    <property type="entry name" value="Glutaredoxin"/>
    <property type="match status" value="1"/>
</dbReference>
<dbReference type="PANTHER" id="PTHR13887:SF14">
    <property type="entry name" value="DISULFIDE BOND FORMATION PROTEIN D"/>
    <property type="match status" value="1"/>
</dbReference>
<evidence type="ECO:0000256" key="4">
    <source>
        <dbReference type="ARBA" id="ARBA00023157"/>
    </source>
</evidence>
<dbReference type="InterPro" id="IPR013766">
    <property type="entry name" value="Thioredoxin_domain"/>
</dbReference>
<keyword evidence="5" id="KW-0676">Redox-active center</keyword>
<evidence type="ECO:0000256" key="5">
    <source>
        <dbReference type="ARBA" id="ARBA00023284"/>
    </source>
</evidence>
<evidence type="ECO:0000256" key="1">
    <source>
        <dbReference type="ARBA" id="ARBA00005791"/>
    </source>
</evidence>
<name>A0A2H0W6N5_9BACT</name>
<dbReference type="Proteomes" id="UP000229056">
    <property type="component" value="Unassembled WGS sequence"/>
</dbReference>
<dbReference type="SUPFAM" id="SSF52833">
    <property type="entry name" value="Thioredoxin-like"/>
    <property type="match status" value="1"/>
</dbReference>
<dbReference type="PANTHER" id="PTHR13887">
    <property type="entry name" value="GLUTATHIONE S-TRANSFERASE KAPPA"/>
    <property type="match status" value="1"/>
</dbReference>
<dbReference type="InterPro" id="IPR012336">
    <property type="entry name" value="Thioredoxin-like_fold"/>
</dbReference>
<dbReference type="Pfam" id="PF13462">
    <property type="entry name" value="Thioredoxin_4"/>
    <property type="match status" value="1"/>
</dbReference>
<comment type="similarity">
    <text evidence="1">Belongs to the thioredoxin family. DsbA subfamily.</text>
</comment>
<evidence type="ECO:0000313" key="9">
    <source>
        <dbReference type="Proteomes" id="UP000229056"/>
    </source>
</evidence>
<evidence type="ECO:0000259" key="7">
    <source>
        <dbReference type="PROSITE" id="PS51352"/>
    </source>
</evidence>
<dbReference type="InterPro" id="IPR036249">
    <property type="entry name" value="Thioredoxin-like_sf"/>
</dbReference>
<organism evidence="8 9">
    <name type="scientific">Candidatus Buchananbacteria bacterium CG10_big_fil_rev_8_21_14_0_10_33_19</name>
    <dbReference type="NCBI Taxonomy" id="1974525"/>
    <lineage>
        <taxon>Bacteria</taxon>
        <taxon>Candidatus Buchananiibacteriota</taxon>
    </lineage>
</organism>
<evidence type="ECO:0000256" key="3">
    <source>
        <dbReference type="ARBA" id="ARBA00023002"/>
    </source>
</evidence>
<keyword evidence="3" id="KW-0560">Oxidoreductase</keyword>
<keyword evidence="2" id="KW-0732">Signal</keyword>
<gene>
    <name evidence="8" type="ORF">COT80_01670</name>
</gene>
<sequence length="244" mass="27519">MKANKKTNQRNYLKFILIAIGVFFITLLLLAMFTTKSVATVNNPLANILKDFENQSTIESSNLLSYVRQNTITEPTINSHSPVLGNTDAPVTIFEFSCYGCPASRDIQPVLKNILNKYSDQVKIVWKDLPIPDLYPQAELAHLASRCAGDQGKFWEYHNLLWQNQDNFSIDNLKSIGKSLKLDTNKLSNCINTKQFQNLIDQDVSEAADLAISGTPHFYVNNQEIFGVATLEDFEIVINAELNR</sequence>
<proteinExistence type="inferred from homology"/>
<keyword evidence="4" id="KW-1015">Disulfide bond</keyword>
<feature type="transmembrane region" description="Helical" evidence="6">
    <location>
        <begin position="12"/>
        <end position="33"/>
    </location>
</feature>
<evidence type="ECO:0000256" key="2">
    <source>
        <dbReference type="ARBA" id="ARBA00022729"/>
    </source>
</evidence>
<comment type="caution">
    <text evidence="8">The sequence shown here is derived from an EMBL/GenBank/DDBJ whole genome shotgun (WGS) entry which is preliminary data.</text>
</comment>
<dbReference type="EMBL" id="PEZY01000005">
    <property type="protein sequence ID" value="PIS06261.1"/>
    <property type="molecule type" value="Genomic_DNA"/>
</dbReference>
<feature type="domain" description="Thioredoxin" evidence="7">
    <location>
        <begin position="43"/>
        <end position="243"/>
    </location>
</feature>
<reference evidence="9" key="1">
    <citation type="submission" date="2017-09" db="EMBL/GenBank/DDBJ databases">
        <title>Depth-based differentiation of microbial function through sediment-hosted aquifers and enrichment of novel symbionts in the deep terrestrial subsurface.</title>
        <authorList>
            <person name="Probst A.J."/>
            <person name="Ladd B."/>
            <person name="Jarett J.K."/>
            <person name="Geller-Mcgrath D.E."/>
            <person name="Sieber C.M.K."/>
            <person name="Emerson J.B."/>
            <person name="Anantharaman K."/>
            <person name="Thomas B.C."/>
            <person name="Malmstrom R."/>
            <person name="Stieglmeier M."/>
            <person name="Klingl A."/>
            <person name="Woyke T."/>
            <person name="Ryan C.M."/>
            <person name="Banfield J.F."/>
        </authorList>
    </citation>
    <scope>NUCLEOTIDE SEQUENCE [LARGE SCALE GENOMIC DNA]</scope>
</reference>
<protein>
    <recommendedName>
        <fullName evidence="7">Thioredoxin domain-containing protein</fullName>
    </recommendedName>
</protein>
<evidence type="ECO:0000256" key="6">
    <source>
        <dbReference type="SAM" id="Phobius"/>
    </source>
</evidence>
<evidence type="ECO:0000313" key="8">
    <source>
        <dbReference type="EMBL" id="PIS06261.1"/>
    </source>
</evidence>
<keyword evidence="6" id="KW-0812">Transmembrane</keyword>
<dbReference type="AlphaFoldDB" id="A0A2H0W6N5"/>
<dbReference type="GO" id="GO:0016491">
    <property type="term" value="F:oxidoreductase activity"/>
    <property type="evidence" value="ECO:0007669"/>
    <property type="project" value="UniProtKB-KW"/>
</dbReference>